<dbReference type="RefSeq" id="WP_044617231.1">
    <property type="nucleotide sequence ID" value="NZ_CP007142.1"/>
</dbReference>
<dbReference type="KEGG" id="gsn:YC6258_02723"/>
<gene>
    <name evidence="1" type="ORF">YC6258_02723</name>
</gene>
<name>A0A0C5VKH4_9GAMM</name>
<evidence type="ECO:0000313" key="1">
    <source>
        <dbReference type="EMBL" id="AJQ94761.1"/>
    </source>
</evidence>
<evidence type="ECO:0000313" key="2">
    <source>
        <dbReference type="Proteomes" id="UP000032266"/>
    </source>
</evidence>
<accession>A0A0C5VKH4</accession>
<dbReference type="Proteomes" id="UP000032266">
    <property type="component" value="Chromosome"/>
</dbReference>
<organism evidence="1 2">
    <name type="scientific">Gynuella sunshinyii YC6258</name>
    <dbReference type="NCBI Taxonomy" id="1445510"/>
    <lineage>
        <taxon>Bacteria</taxon>
        <taxon>Pseudomonadati</taxon>
        <taxon>Pseudomonadota</taxon>
        <taxon>Gammaproteobacteria</taxon>
        <taxon>Oceanospirillales</taxon>
        <taxon>Saccharospirillaceae</taxon>
        <taxon>Gynuella</taxon>
    </lineage>
</organism>
<sequence>MKKVLSIVILAIVLLGWFAQRDDELSEQATQLISRLEADTGSASYLYLYGIYAKESENPEQVGRRLLAEYQKSVADESYEFVAYPDSDRLPLPRGEAFCRSWEDGCLEYLFSSEIDADALLAENKMLVFRSNKFHEFNEYKTLSEPTVSEIYPPYQYITAAERIKTIEAISFYKNGDARKALDSLSGQLMTLRKSMELQDNLVGKMVFLMKLSEILDVSSVILANENIRAENIPSLSESEKSFYMIVAREFGMSYHTIQSLDKNPEFFEEDANFPGWITRMLYKPNMTINAVTPIYIRLERLARLSPSELVKQFAAEKAFKPSTSKIRNYIGAVLIELSPDFDEYVARFSDLEAKLALYNQVHNLQLKPGVMHNPYYGNETPEEVDGSLCFSGPLEDKKRLRCLRVKL</sequence>
<dbReference type="AlphaFoldDB" id="A0A0C5VKH4"/>
<proteinExistence type="predicted"/>
<dbReference type="EMBL" id="CP007142">
    <property type="protein sequence ID" value="AJQ94761.1"/>
    <property type="molecule type" value="Genomic_DNA"/>
</dbReference>
<keyword evidence="2" id="KW-1185">Reference proteome</keyword>
<reference evidence="1 2" key="1">
    <citation type="submission" date="2014-01" db="EMBL/GenBank/DDBJ databases">
        <title>Full genme sequencing of cellulolytic bacterium Gynuella sunshinyii YC6258T gen. nov., sp. nov.</title>
        <authorList>
            <person name="Khan H."/>
            <person name="Chung E.J."/>
            <person name="Chung Y.R."/>
        </authorList>
    </citation>
    <scope>NUCLEOTIDE SEQUENCE [LARGE SCALE GENOMIC DNA]</scope>
    <source>
        <strain evidence="1 2">YC6258</strain>
    </source>
</reference>
<dbReference type="HOGENOM" id="CLU_673981_0_0_6"/>
<dbReference type="OrthoDB" id="6989939at2"/>
<protein>
    <submittedName>
        <fullName evidence="1">Uncharacterized protein</fullName>
    </submittedName>
</protein>